<gene>
    <name evidence="2" type="ORF">C7212DRAFT_348474</name>
</gene>
<dbReference type="AlphaFoldDB" id="A0A317SDY0"/>
<accession>A0A317SDY0</accession>
<evidence type="ECO:0000313" key="3">
    <source>
        <dbReference type="Proteomes" id="UP000246991"/>
    </source>
</evidence>
<feature type="compositionally biased region" description="Basic residues" evidence="1">
    <location>
        <begin position="245"/>
        <end position="256"/>
    </location>
</feature>
<dbReference type="EMBL" id="PYWC01000128">
    <property type="protein sequence ID" value="PWW71927.1"/>
    <property type="molecule type" value="Genomic_DNA"/>
</dbReference>
<feature type="region of interest" description="Disordered" evidence="1">
    <location>
        <begin position="109"/>
        <end position="140"/>
    </location>
</feature>
<feature type="compositionally biased region" description="Low complexity" evidence="1">
    <location>
        <begin position="362"/>
        <end position="374"/>
    </location>
</feature>
<dbReference type="Proteomes" id="UP000246991">
    <property type="component" value="Unassembled WGS sequence"/>
</dbReference>
<feature type="compositionally biased region" description="Basic and acidic residues" evidence="1">
    <location>
        <begin position="476"/>
        <end position="491"/>
    </location>
</feature>
<protein>
    <submittedName>
        <fullName evidence="2">Uncharacterized protein</fullName>
    </submittedName>
</protein>
<feature type="region of interest" description="Disordered" evidence="1">
    <location>
        <begin position="362"/>
        <end position="388"/>
    </location>
</feature>
<proteinExistence type="predicted"/>
<organism evidence="2 3">
    <name type="scientific">Tuber magnatum</name>
    <name type="common">white Piedmont truffle</name>
    <dbReference type="NCBI Taxonomy" id="42249"/>
    <lineage>
        <taxon>Eukaryota</taxon>
        <taxon>Fungi</taxon>
        <taxon>Dikarya</taxon>
        <taxon>Ascomycota</taxon>
        <taxon>Pezizomycotina</taxon>
        <taxon>Pezizomycetes</taxon>
        <taxon>Pezizales</taxon>
        <taxon>Tuberaceae</taxon>
        <taxon>Tuber</taxon>
    </lineage>
</organism>
<evidence type="ECO:0000313" key="2">
    <source>
        <dbReference type="EMBL" id="PWW71927.1"/>
    </source>
</evidence>
<name>A0A317SDY0_9PEZI</name>
<sequence length="505" mass="53322">MSADATNTAAAPKDNTKRPAIRLGAPAAWINRITRSITETMGAFQTRFGRMVGYLNVVSNAVPEAGEPSNKETVKEGQKNAMKTLHARAPRRIPGGARHRSMFVAGPGRRKSVVHSTGQEGAGSAVASPVPKKTSPGGFRGQIAAKPVIKAESPVLKPRAGAGVTKRPLAEYLKDTLVAKANAEMEEDGLKEDQDVTTITTAATLVEAQVPAPLIPYPASLKLPNIKIHSMTPPIMPMEPVTPCKARKAPRTRPPHQAKPGPQRRSMRILESARKSERGKLAAGSTAQESGVPVEASLTTGKTVTRSQIAVRVAAKTMSPVLKPKAGAGVKKKTVAGALGRQIASKAKTRALAEKNIAATTVTATPTETPTGAPTPAPSSVHNNSPEHSEIATNAAPATIMHTNSATTDKVTSAPRTKAPHKEPQAPQRRSMRIIESAQKSAQDKLAVDTATQEGRGPVSPMLVTKTGTGGSRSRIRTEDKAKVNVENEKEESIEPVTRVRPLQC</sequence>
<feature type="compositionally biased region" description="Basic and acidic residues" evidence="1">
    <location>
        <begin position="271"/>
        <end position="280"/>
    </location>
</feature>
<feature type="region of interest" description="Disordered" evidence="1">
    <location>
        <begin position="448"/>
        <end position="491"/>
    </location>
</feature>
<evidence type="ECO:0000256" key="1">
    <source>
        <dbReference type="SAM" id="MobiDB-lite"/>
    </source>
</evidence>
<feature type="region of interest" description="Disordered" evidence="1">
    <location>
        <begin position="407"/>
        <end position="430"/>
    </location>
</feature>
<feature type="region of interest" description="Disordered" evidence="1">
    <location>
        <begin position="245"/>
        <end position="294"/>
    </location>
</feature>
<keyword evidence="3" id="KW-1185">Reference proteome</keyword>
<comment type="caution">
    <text evidence="2">The sequence shown here is derived from an EMBL/GenBank/DDBJ whole genome shotgun (WGS) entry which is preliminary data.</text>
</comment>
<reference evidence="2 3" key="1">
    <citation type="submission" date="2018-03" db="EMBL/GenBank/DDBJ databases">
        <title>Genomes of Pezizomycetes fungi and the evolution of truffles.</title>
        <authorList>
            <person name="Murat C."/>
            <person name="Payen T."/>
            <person name="Noel B."/>
            <person name="Kuo A."/>
            <person name="Martin F.M."/>
        </authorList>
    </citation>
    <scope>NUCLEOTIDE SEQUENCE [LARGE SCALE GENOMIC DNA]</scope>
    <source>
        <strain evidence="2">091103-1</strain>
    </source>
</reference>